<dbReference type="EMBL" id="VSSQ01109490">
    <property type="protein sequence ID" value="MPN47756.1"/>
    <property type="molecule type" value="Genomic_DNA"/>
</dbReference>
<comment type="caution">
    <text evidence="1">The sequence shown here is derived from an EMBL/GenBank/DDBJ whole genome shotgun (WGS) entry which is preliminary data.</text>
</comment>
<sequence length="65" mass="7218">MPEVILDQLTAKVQHLADKYSITFSDVEDEIEETEATLSSMIEHLTGSDVDIKGLAELKTLLRGE</sequence>
<proteinExistence type="predicted"/>
<name>A0A645IA29_9ZZZZ</name>
<protein>
    <submittedName>
        <fullName evidence="1">Uncharacterized protein</fullName>
    </submittedName>
</protein>
<organism evidence="1">
    <name type="scientific">bioreactor metagenome</name>
    <dbReference type="NCBI Taxonomy" id="1076179"/>
    <lineage>
        <taxon>unclassified sequences</taxon>
        <taxon>metagenomes</taxon>
        <taxon>ecological metagenomes</taxon>
    </lineage>
</organism>
<accession>A0A645IA29</accession>
<evidence type="ECO:0000313" key="1">
    <source>
        <dbReference type="EMBL" id="MPN47756.1"/>
    </source>
</evidence>
<gene>
    <name evidence="1" type="ORF">SDC9_195360</name>
</gene>
<reference evidence="1" key="1">
    <citation type="submission" date="2019-08" db="EMBL/GenBank/DDBJ databases">
        <authorList>
            <person name="Kucharzyk K."/>
            <person name="Murdoch R.W."/>
            <person name="Higgins S."/>
            <person name="Loffler F."/>
        </authorList>
    </citation>
    <scope>NUCLEOTIDE SEQUENCE</scope>
</reference>
<dbReference type="AlphaFoldDB" id="A0A645IA29"/>